<comment type="caution">
    <text evidence="1">The sequence shown here is derived from an EMBL/GenBank/DDBJ whole genome shotgun (WGS) entry which is preliminary data.</text>
</comment>
<proteinExistence type="predicted"/>
<dbReference type="EMBL" id="PDUG01000065">
    <property type="protein sequence ID" value="PIC11585.1"/>
    <property type="molecule type" value="Genomic_DNA"/>
</dbReference>
<dbReference type="Proteomes" id="UP000230233">
    <property type="component" value="Unassembled WGS sequence"/>
</dbReference>
<keyword evidence="2" id="KW-1185">Reference proteome</keyword>
<protein>
    <submittedName>
        <fullName evidence="1">Uncharacterized protein</fullName>
    </submittedName>
</protein>
<sequence length="81" mass="9722">MGRSNWRRRMVESGKARDLQILEVAKVLKALKEEEEWGSDSDGISWDSEFTRLAPEKYWEERHTFYASKPWPELLNYCRDL</sequence>
<name>A0A2G5S945_9PELO</name>
<organism evidence="1 2">
    <name type="scientific">Caenorhabditis nigoni</name>
    <dbReference type="NCBI Taxonomy" id="1611254"/>
    <lineage>
        <taxon>Eukaryota</taxon>
        <taxon>Metazoa</taxon>
        <taxon>Ecdysozoa</taxon>
        <taxon>Nematoda</taxon>
        <taxon>Chromadorea</taxon>
        <taxon>Rhabditida</taxon>
        <taxon>Rhabditina</taxon>
        <taxon>Rhabditomorpha</taxon>
        <taxon>Rhabditoidea</taxon>
        <taxon>Rhabditidae</taxon>
        <taxon>Peloderinae</taxon>
        <taxon>Caenorhabditis</taxon>
    </lineage>
</organism>
<reference evidence="1" key="1">
    <citation type="journal article" date="2018" name="Science">
        <title>Rapid genome shrinkage in a self-fertile nematode reveals sperm competition proteins.</title>
        <authorList>
            <person name="Yin D."/>
            <person name="Schwarz E.M."/>
            <person name="Thomas C.G."/>
            <person name="Felde R.L."/>
            <person name="Korf I.F."/>
            <person name="Cutter A.D."/>
            <person name="Schartner C.M."/>
            <person name="Ralston E.J."/>
            <person name="Meyer B.J."/>
            <person name="Haag E.S."/>
        </authorList>
    </citation>
    <scope>NUCLEOTIDE SEQUENCE</scope>
    <source>
        <strain evidence="1">JU1422</strain>
    </source>
</reference>
<accession>A0A2G5S945</accession>
<dbReference type="AlphaFoldDB" id="A0A2G5S945"/>
<gene>
    <name evidence="1" type="ORF">B9Z55_028986</name>
</gene>
<evidence type="ECO:0000313" key="1">
    <source>
        <dbReference type="EMBL" id="PIC11585.1"/>
    </source>
</evidence>
<evidence type="ECO:0000313" key="2">
    <source>
        <dbReference type="Proteomes" id="UP000230233"/>
    </source>
</evidence>